<dbReference type="GO" id="GO:0019239">
    <property type="term" value="F:deaminase activity"/>
    <property type="evidence" value="ECO:0007669"/>
    <property type="project" value="TreeGrafter"/>
</dbReference>
<dbReference type="PANTHER" id="PTHR11803">
    <property type="entry name" value="2-IMINOBUTANOATE/2-IMINOPROPANOATE DEAMINASE RIDA"/>
    <property type="match status" value="1"/>
</dbReference>
<dbReference type="GO" id="GO:0005829">
    <property type="term" value="C:cytosol"/>
    <property type="evidence" value="ECO:0007669"/>
    <property type="project" value="TreeGrafter"/>
</dbReference>
<dbReference type="Pfam" id="PF01042">
    <property type="entry name" value="Ribonuc_L-PSP"/>
    <property type="match status" value="1"/>
</dbReference>
<dbReference type="AlphaFoldDB" id="A0A3A2ZU73"/>
<dbReference type="SUPFAM" id="SSF55298">
    <property type="entry name" value="YjgF-like"/>
    <property type="match status" value="1"/>
</dbReference>
<evidence type="ECO:0000256" key="1">
    <source>
        <dbReference type="ARBA" id="ARBA00010552"/>
    </source>
</evidence>
<dbReference type="GO" id="GO:0005739">
    <property type="term" value="C:mitochondrion"/>
    <property type="evidence" value="ECO:0007669"/>
    <property type="project" value="UniProtKB-ARBA"/>
</dbReference>
<dbReference type="InterPro" id="IPR035959">
    <property type="entry name" value="RutC-like_sf"/>
</dbReference>
<gene>
    <name evidence="2" type="ORF">PHISCL_07117</name>
</gene>
<comment type="similarity">
    <text evidence="1">Belongs to the RutC family.</text>
</comment>
<evidence type="ECO:0000313" key="2">
    <source>
        <dbReference type="EMBL" id="RJE20551.1"/>
    </source>
</evidence>
<protein>
    <submittedName>
        <fullName evidence="2">Uncharacterized protein</fullName>
    </submittedName>
</protein>
<organism evidence="2 3">
    <name type="scientific">Aspergillus sclerotialis</name>
    <dbReference type="NCBI Taxonomy" id="2070753"/>
    <lineage>
        <taxon>Eukaryota</taxon>
        <taxon>Fungi</taxon>
        <taxon>Dikarya</taxon>
        <taxon>Ascomycota</taxon>
        <taxon>Pezizomycotina</taxon>
        <taxon>Eurotiomycetes</taxon>
        <taxon>Eurotiomycetidae</taxon>
        <taxon>Eurotiales</taxon>
        <taxon>Aspergillaceae</taxon>
        <taxon>Aspergillus</taxon>
        <taxon>Aspergillus subgen. Polypaecilum</taxon>
    </lineage>
</organism>
<dbReference type="FunFam" id="3.30.1330.40:FF:000001">
    <property type="entry name" value="L-PSP family endoribonuclease"/>
    <property type="match status" value="1"/>
</dbReference>
<dbReference type="NCBIfam" id="TIGR00004">
    <property type="entry name" value="Rid family detoxifying hydrolase"/>
    <property type="match status" value="1"/>
</dbReference>
<dbReference type="EMBL" id="MVGC01000297">
    <property type="protein sequence ID" value="RJE20551.1"/>
    <property type="molecule type" value="Genomic_DNA"/>
</dbReference>
<reference evidence="3" key="1">
    <citation type="submission" date="2017-02" db="EMBL/GenBank/DDBJ databases">
        <authorList>
            <person name="Tafer H."/>
            <person name="Lopandic K."/>
        </authorList>
    </citation>
    <scope>NUCLEOTIDE SEQUENCE [LARGE SCALE GENOMIC DNA]</scope>
    <source>
        <strain evidence="3">CBS 366.77</strain>
    </source>
</reference>
<proteinExistence type="inferred from homology"/>
<dbReference type="Gene3D" id="3.30.1330.40">
    <property type="entry name" value="RutC-like"/>
    <property type="match status" value="1"/>
</dbReference>
<dbReference type="InterPro" id="IPR006056">
    <property type="entry name" value="RidA"/>
</dbReference>
<name>A0A3A2ZU73_9EURO</name>
<dbReference type="Proteomes" id="UP000266188">
    <property type="component" value="Unassembled WGS sequence"/>
</dbReference>
<comment type="caution">
    <text evidence="2">The sequence shown here is derived from an EMBL/GenBank/DDBJ whole genome shotgun (WGS) entry which is preliminary data.</text>
</comment>
<dbReference type="PANTHER" id="PTHR11803:SF42">
    <property type="entry name" value="MMF1"/>
    <property type="match status" value="1"/>
</dbReference>
<sequence length="136" mass="14442">MDKSMRKAVSTEKAPLPPPFLSQGLIVGDMIYCSGQIPVDPKTGALVRGSIQDQTKQILRNLAAVLEAGGSSLQDTVKVNILTDMANFSAMNEAYASFFGEPKPVRTCVAVKTLPLGADVEIECSGLVTASRKSKL</sequence>
<dbReference type="OrthoDB" id="309640at2759"/>
<dbReference type="InterPro" id="IPR006175">
    <property type="entry name" value="YjgF/YER057c/UK114"/>
</dbReference>
<evidence type="ECO:0000313" key="3">
    <source>
        <dbReference type="Proteomes" id="UP000266188"/>
    </source>
</evidence>
<accession>A0A3A2ZU73</accession>
<dbReference type="CDD" id="cd00448">
    <property type="entry name" value="YjgF_YER057c_UK114_family"/>
    <property type="match status" value="1"/>
</dbReference>
<keyword evidence="3" id="KW-1185">Reference proteome</keyword>
<dbReference type="STRING" id="2070753.A0A3A2ZU73"/>